<evidence type="ECO:0000313" key="3">
    <source>
        <dbReference type="EMBL" id="CAD6194146.1"/>
    </source>
</evidence>
<protein>
    <recommendedName>
        <fullName evidence="2">ShKT domain-containing protein</fullName>
    </recommendedName>
</protein>
<feature type="signal peptide" evidence="1">
    <location>
        <begin position="1"/>
        <end position="20"/>
    </location>
</feature>
<organism evidence="3 4">
    <name type="scientific">Caenorhabditis auriculariae</name>
    <dbReference type="NCBI Taxonomy" id="2777116"/>
    <lineage>
        <taxon>Eukaryota</taxon>
        <taxon>Metazoa</taxon>
        <taxon>Ecdysozoa</taxon>
        <taxon>Nematoda</taxon>
        <taxon>Chromadorea</taxon>
        <taxon>Rhabditida</taxon>
        <taxon>Rhabditina</taxon>
        <taxon>Rhabditomorpha</taxon>
        <taxon>Rhabditoidea</taxon>
        <taxon>Rhabditidae</taxon>
        <taxon>Peloderinae</taxon>
        <taxon>Caenorhabditis</taxon>
    </lineage>
</organism>
<name>A0A8S1HBW4_9PELO</name>
<dbReference type="Pfam" id="PF01549">
    <property type="entry name" value="ShK"/>
    <property type="match status" value="1"/>
</dbReference>
<evidence type="ECO:0000313" key="4">
    <source>
        <dbReference type="Proteomes" id="UP000835052"/>
    </source>
</evidence>
<dbReference type="Proteomes" id="UP000835052">
    <property type="component" value="Unassembled WGS sequence"/>
</dbReference>
<sequence>MSAGLVILIISFLIVRTTEGKPCENSPGVPCFHLKQFCHAPGYVDYLKENCAPSCGYCKPSVIIKEMN</sequence>
<evidence type="ECO:0000259" key="2">
    <source>
        <dbReference type="Pfam" id="PF01549"/>
    </source>
</evidence>
<dbReference type="Gene3D" id="1.10.10.1940">
    <property type="match status" value="1"/>
</dbReference>
<dbReference type="EMBL" id="CAJGYM010000041">
    <property type="protein sequence ID" value="CAD6194146.1"/>
    <property type="molecule type" value="Genomic_DNA"/>
</dbReference>
<feature type="chain" id="PRO_5035780432" description="ShKT domain-containing protein" evidence="1">
    <location>
        <begin position="21"/>
        <end position="68"/>
    </location>
</feature>
<dbReference type="InterPro" id="IPR003582">
    <property type="entry name" value="ShKT_dom"/>
</dbReference>
<comment type="caution">
    <text evidence="3">The sequence shown here is derived from an EMBL/GenBank/DDBJ whole genome shotgun (WGS) entry which is preliminary data.</text>
</comment>
<reference evidence="3" key="1">
    <citation type="submission" date="2020-10" db="EMBL/GenBank/DDBJ databases">
        <authorList>
            <person name="Kikuchi T."/>
        </authorList>
    </citation>
    <scope>NUCLEOTIDE SEQUENCE</scope>
    <source>
        <strain evidence="3">NKZ352</strain>
    </source>
</reference>
<keyword evidence="1" id="KW-0732">Signal</keyword>
<accession>A0A8S1HBW4</accession>
<gene>
    <name evidence="3" type="ORF">CAUJ_LOCUS10065</name>
</gene>
<dbReference type="AlphaFoldDB" id="A0A8S1HBW4"/>
<keyword evidence="4" id="KW-1185">Reference proteome</keyword>
<proteinExistence type="predicted"/>
<evidence type="ECO:0000256" key="1">
    <source>
        <dbReference type="SAM" id="SignalP"/>
    </source>
</evidence>
<feature type="domain" description="ShKT" evidence="2">
    <location>
        <begin position="23"/>
        <end position="58"/>
    </location>
</feature>